<comment type="caution">
    <text evidence="2">The sequence shown here is derived from an EMBL/GenBank/DDBJ whole genome shotgun (WGS) entry which is preliminary data.</text>
</comment>
<dbReference type="Pfam" id="PF14491">
    <property type="entry name" value="DUF4435"/>
    <property type="match status" value="1"/>
</dbReference>
<reference evidence="2 3" key="1">
    <citation type="submission" date="2018-03" db="EMBL/GenBank/DDBJ databases">
        <title>Draft genome sequence of the plant growth promoting rhizobacterium Pseudomonas protegens strain BNJ-SS-45 isolated from wheat (Triticum aestivum) rhizosphere.</title>
        <authorList>
            <person name="Bajpai A."/>
            <person name="Shende K."/>
            <person name="Meena N."/>
            <person name="Upadhyayula S.R."/>
            <person name="Suravajhala P."/>
            <person name="Medicherla K.M."/>
            <person name="Johri B.N."/>
        </authorList>
    </citation>
    <scope>NUCLEOTIDE SEQUENCE [LARGE SCALE GENOMIC DNA]</scope>
    <source>
        <strain evidence="2 3">BNJ-SS-45</strain>
    </source>
</reference>
<evidence type="ECO:0000313" key="2">
    <source>
        <dbReference type="EMBL" id="PUA46936.1"/>
    </source>
</evidence>
<dbReference type="EMBL" id="PYJM01000001">
    <property type="protein sequence ID" value="PUA46936.1"/>
    <property type="molecule type" value="Genomic_DNA"/>
</dbReference>
<feature type="domain" description="DUF4435" evidence="1">
    <location>
        <begin position="31"/>
        <end position="234"/>
    </location>
</feature>
<evidence type="ECO:0000313" key="3">
    <source>
        <dbReference type="Proteomes" id="UP000244178"/>
    </source>
</evidence>
<evidence type="ECO:0000259" key="1">
    <source>
        <dbReference type="Pfam" id="PF14491"/>
    </source>
</evidence>
<dbReference type="RefSeq" id="WP_108543259.1">
    <property type="nucleotide sequence ID" value="NZ_PYJM01000001.1"/>
</dbReference>
<accession>A0A2T6GS12</accession>
<gene>
    <name evidence="2" type="ORF">C5U62_02865</name>
</gene>
<protein>
    <recommendedName>
        <fullName evidence="1">DUF4435 domain-containing protein</fullName>
    </recommendedName>
</protein>
<dbReference type="AlphaFoldDB" id="A0A2T6GS12"/>
<proteinExistence type="predicted"/>
<dbReference type="InterPro" id="IPR029492">
    <property type="entry name" value="DUF4435"/>
</dbReference>
<name>A0A2T6GS12_9PSED</name>
<organism evidence="2 3">
    <name type="scientific">Pseudomonas protegens</name>
    <dbReference type="NCBI Taxonomy" id="380021"/>
    <lineage>
        <taxon>Bacteria</taxon>
        <taxon>Pseudomonadati</taxon>
        <taxon>Pseudomonadota</taxon>
        <taxon>Gammaproteobacteria</taxon>
        <taxon>Pseudomonadales</taxon>
        <taxon>Pseudomonadaceae</taxon>
        <taxon>Pseudomonas</taxon>
    </lineage>
</organism>
<sequence length="280" mass="31772">MPVRDFAEGATLDYSDEATNTLDAFMECDYILFVEGDDDVLFWNTVITRCSKLNVDIRPVGGVNELKPYVEKVRNGVLDCVVAQDADYSVHIGEKRHSRVLYTYGYSIENTLYNPELVTSLLGVWSKKQIDASSEVSKWLEDLVNSCTPLFYLDFLNAKKKLEIDTGAGHCQRFMVSKNSEKFDRQKVSSHVERISKQHALSLSSDELSCVKNVPILVLMRGHFLQSAVLRYINCQLKLMGRKTSVSGDALYAHAIQYLQNCFDWSSTEGQYYSKQISVL</sequence>
<dbReference type="Proteomes" id="UP000244178">
    <property type="component" value="Unassembled WGS sequence"/>
</dbReference>